<gene>
    <name evidence="5" type="ORF">EX30DRAFT_395635</name>
</gene>
<dbReference type="InterPro" id="IPR013320">
    <property type="entry name" value="ConA-like_dom_sf"/>
</dbReference>
<keyword evidence="6" id="KW-1185">Reference proteome</keyword>
<dbReference type="Gene3D" id="2.60.120.920">
    <property type="match status" value="1"/>
</dbReference>
<accession>A0A4S2MXR5</accession>
<dbReference type="PANTHER" id="PTHR24171">
    <property type="entry name" value="ANKYRIN REPEAT DOMAIN-CONTAINING PROTEIN 39-RELATED"/>
    <property type="match status" value="1"/>
</dbReference>
<evidence type="ECO:0000256" key="3">
    <source>
        <dbReference type="PROSITE-ProRule" id="PRU00023"/>
    </source>
</evidence>
<reference evidence="5 6" key="1">
    <citation type="submission" date="2019-04" db="EMBL/GenBank/DDBJ databases">
        <title>Comparative genomics and transcriptomics to analyze fruiting body development in filamentous ascomycetes.</title>
        <authorList>
            <consortium name="DOE Joint Genome Institute"/>
            <person name="Lutkenhaus R."/>
            <person name="Traeger S."/>
            <person name="Breuer J."/>
            <person name="Kuo A."/>
            <person name="Lipzen A."/>
            <person name="Pangilinan J."/>
            <person name="Dilworth D."/>
            <person name="Sandor L."/>
            <person name="Poggeler S."/>
            <person name="Barry K."/>
            <person name="Grigoriev I.V."/>
            <person name="Nowrousian M."/>
        </authorList>
    </citation>
    <scope>NUCLEOTIDE SEQUENCE [LARGE SCALE GENOMIC DNA]</scope>
    <source>
        <strain evidence="5 6">CBS 389.68</strain>
    </source>
</reference>
<evidence type="ECO:0000256" key="2">
    <source>
        <dbReference type="ARBA" id="ARBA00023043"/>
    </source>
</evidence>
<dbReference type="InterPro" id="IPR044736">
    <property type="entry name" value="Gid1/RanBPM/SPLA_SPRY"/>
</dbReference>
<dbReference type="InParanoid" id="A0A4S2MXR5"/>
<dbReference type="AlphaFoldDB" id="A0A4S2MXR5"/>
<keyword evidence="2 3" id="KW-0040">ANK repeat</keyword>
<dbReference type="InterPro" id="IPR002110">
    <property type="entry name" value="Ankyrin_rpt"/>
</dbReference>
<dbReference type="Pfam" id="PF13637">
    <property type="entry name" value="Ank_4"/>
    <property type="match status" value="1"/>
</dbReference>
<feature type="repeat" description="ANK" evidence="3">
    <location>
        <begin position="243"/>
        <end position="275"/>
    </location>
</feature>
<dbReference type="PROSITE" id="PS50088">
    <property type="entry name" value="ANK_REPEAT"/>
    <property type="match status" value="1"/>
</dbReference>
<keyword evidence="1" id="KW-0677">Repeat</keyword>
<dbReference type="SMART" id="SM00248">
    <property type="entry name" value="ANK"/>
    <property type="match status" value="4"/>
</dbReference>
<evidence type="ECO:0000313" key="5">
    <source>
        <dbReference type="EMBL" id="TGZ81498.1"/>
    </source>
</evidence>
<dbReference type="Pfam" id="PF00622">
    <property type="entry name" value="SPRY"/>
    <property type="match status" value="1"/>
</dbReference>
<evidence type="ECO:0000313" key="6">
    <source>
        <dbReference type="Proteomes" id="UP000298138"/>
    </source>
</evidence>
<evidence type="ECO:0000259" key="4">
    <source>
        <dbReference type="Pfam" id="PF00622"/>
    </source>
</evidence>
<protein>
    <submittedName>
        <fullName evidence="5">Ankyrin</fullName>
    </submittedName>
</protein>
<sequence length="512" mass="54945">MDQGDIDLTPLLAAATTGNLPAIHHFLTTSLHPNYITPTGTTALTAALHASQLLAAQYLLSRGALITLGTPPPLLIALQTHSLAAVQLCLSAGAPVHDSSAGPNSILATAFLIPGDAGQIIWAELLNHGLGRTFHHQLEADIGRSIPCSEAVWNIFAAAQKNCIDYARSILETGEVGGSRVERFYFRSMIKLCIKTDRCEFLEMLVKALGETWSEYPRVLHIACLRGSVETLGAVLRVRGGRELGDTLLLAVALGDLEKVKLLLENGADPEKTNHSGWSTVLAAQAYNHTPILDFLTSKGSPITTSPAPSLIPPTTWRTPKQWAPTCPTIRDVLVSSPSNPIPPLPSPHILGLQATFPANPKRTWYTVHSDHPLPLAPSSTYNFTLEILSLPTNHDLHLGLLPITPIYDPDTTFSAFPGTTEGAVGYASNGTLYFGGEEEIGFGPGFTEGDVVGCEVDLMNRKVWFSVNGERVRRGVKGLEGLVWVVVMGSEGTEVRGRFDVEGIEGVGLEV</sequence>
<feature type="domain" description="SPRY" evidence="4">
    <location>
        <begin position="416"/>
        <end position="473"/>
    </location>
</feature>
<dbReference type="InterPro" id="IPR043136">
    <property type="entry name" value="B30.2/SPRY_sf"/>
</dbReference>
<dbReference type="SUPFAM" id="SSF49899">
    <property type="entry name" value="Concanavalin A-like lectins/glucanases"/>
    <property type="match status" value="1"/>
</dbReference>
<dbReference type="OrthoDB" id="366390at2759"/>
<dbReference type="InterPro" id="IPR036770">
    <property type="entry name" value="Ankyrin_rpt-contain_sf"/>
</dbReference>
<dbReference type="PANTHER" id="PTHR24171:SF9">
    <property type="entry name" value="ANKYRIN REPEAT DOMAIN-CONTAINING PROTEIN 39"/>
    <property type="match status" value="1"/>
</dbReference>
<proteinExistence type="predicted"/>
<dbReference type="Gene3D" id="1.25.40.20">
    <property type="entry name" value="Ankyrin repeat-containing domain"/>
    <property type="match status" value="2"/>
</dbReference>
<dbReference type="SUPFAM" id="SSF48403">
    <property type="entry name" value="Ankyrin repeat"/>
    <property type="match status" value="1"/>
</dbReference>
<dbReference type="CDD" id="cd12885">
    <property type="entry name" value="SPRY_RanBP_like"/>
    <property type="match status" value="1"/>
</dbReference>
<dbReference type="STRING" id="341454.A0A4S2MXR5"/>
<dbReference type="EMBL" id="ML220119">
    <property type="protein sequence ID" value="TGZ81498.1"/>
    <property type="molecule type" value="Genomic_DNA"/>
</dbReference>
<dbReference type="Proteomes" id="UP000298138">
    <property type="component" value="Unassembled WGS sequence"/>
</dbReference>
<dbReference type="InterPro" id="IPR003877">
    <property type="entry name" value="SPRY_dom"/>
</dbReference>
<name>A0A4S2MXR5_9PEZI</name>
<evidence type="ECO:0000256" key="1">
    <source>
        <dbReference type="ARBA" id="ARBA00022737"/>
    </source>
</evidence>
<organism evidence="5 6">
    <name type="scientific">Ascodesmis nigricans</name>
    <dbReference type="NCBI Taxonomy" id="341454"/>
    <lineage>
        <taxon>Eukaryota</taxon>
        <taxon>Fungi</taxon>
        <taxon>Dikarya</taxon>
        <taxon>Ascomycota</taxon>
        <taxon>Pezizomycotina</taxon>
        <taxon>Pezizomycetes</taxon>
        <taxon>Pezizales</taxon>
        <taxon>Ascodesmidaceae</taxon>
        <taxon>Ascodesmis</taxon>
    </lineage>
</organism>